<dbReference type="InterPro" id="IPR051908">
    <property type="entry name" value="Ribosomal_N-acetyltransferase"/>
</dbReference>
<dbReference type="SUPFAM" id="SSF55729">
    <property type="entry name" value="Acyl-CoA N-acyltransferases (Nat)"/>
    <property type="match status" value="1"/>
</dbReference>
<organism evidence="2 3">
    <name type="scientific">Streptomyces anatolicus</name>
    <dbReference type="NCBI Taxonomy" id="2675858"/>
    <lineage>
        <taxon>Bacteria</taxon>
        <taxon>Bacillati</taxon>
        <taxon>Actinomycetota</taxon>
        <taxon>Actinomycetes</taxon>
        <taxon>Kitasatosporales</taxon>
        <taxon>Streptomycetaceae</taxon>
        <taxon>Streptomyces</taxon>
    </lineage>
</organism>
<keyword evidence="3" id="KW-1185">Reference proteome</keyword>
<sequence>MLRPWSRGEVADVLADRRSPRWARDFPAEGDRVIAGVIAEQIAGASGGTDGSGGSDDPGAHGHRLIIERESDLVVGSLSLLWPPSEGSVEIGYGVVASRRGRGYASEATRALVAHALTSPEVTTVYAEVELANPASVRALEKAGLHRWSDDGTVARFRATSPKP</sequence>
<name>A0ABS6YST2_9ACTN</name>
<dbReference type="Proteomes" id="UP001197114">
    <property type="component" value="Unassembled WGS sequence"/>
</dbReference>
<dbReference type="PROSITE" id="PS51186">
    <property type="entry name" value="GNAT"/>
    <property type="match status" value="1"/>
</dbReference>
<evidence type="ECO:0000259" key="1">
    <source>
        <dbReference type="PROSITE" id="PS51186"/>
    </source>
</evidence>
<dbReference type="InterPro" id="IPR000182">
    <property type="entry name" value="GNAT_dom"/>
</dbReference>
<accession>A0ABS6YST2</accession>
<comment type="caution">
    <text evidence="2">The sequence shown here is derived from an EMBL/GenBank/DDBJ whole genome shotgun (WGS) entry which is preliminary data.</text>
</comment>
<dbReference type="PANTHER" id="PTHR43441:SF6">
    <property type="entry name" value="N-ACETYLTRANSFERASE DOMAIN-CONTAINING PROTEIN"/>
    <property type="match status" value="1"/>
</dbReference>
<dbReference type="PANTHER" id="PTHR43441">
    <property type="entry name" value="RIBOSOMAL-PROTEIN-SERINE ACETYLTRANSFERASE"/>
    <property type="match status" value="1"/>
</dbReference>
<dbReference type="InterPro" id="IPR016181">
    <property type="entry name" value="Acyl_CoA_acyltransferase"/>
</dbReference>
<dbReference type="EMBL" id="WMBF01000309">
    <property type="protein sequence ID" value="MBW5424417.1"/>
    <property type="molecule type" value="Genomic_DNA"/>
</dbReference>
<reference evidence="2 3" key="1">
    <citation type="submission" date="2019-11" db="EMBL/GenBank/DDBJ databases">
        <authorList>
            <person name="Ay H."/>
        </authorList>
    </citation>
    <scope>NUCLEOTIDE SEQUENCE [LARGE SCALE GENOMIC DNA]</scope>
    <source>
        <strain evidence="2 3">BG9H</strain>
    </source>
</reference>
<feature type="domain" description="N-acetyltransferase" evidence="1">
    <location>
        <begin position="1"/>
        <end position="164"/>
    </location>
</feature>
<protein>
    <submittedName>
        <fullName evidence="2">GNAT family N-acetyltransferase</fullName>
    </submittedName>
</protein>
<evidence type="ECO:0000313" key="3">
    <source>
        <dbReference type="Proteomes" id="UP001197114"/>
    </source>
</evidence>
<dbReference type="Pfam" id="PF13302">
    <property type="entry name" value="Acetyltransf_3"/>
    <property type="match status" value="1"/>
</dbReference>
<dbReference type="Gene3D" id="3.40.630.30">
    <property type="match status" value="1"/>
</dbReference>
<feature type="non-terminal residue" evidence="2">
    <location>
        <position position="164"/>
    </location>
</feature>
<evidence type="ECO:0000313" key="2">
    <source>
        <dbReference type="EMBL" id="MBW5424417.1"/>
    </source>
</evidence>
<proteinExistence type="predicted"/>
<gene>
    <name evidence="2" type="ORF">GKQ77_23105</name>
</gene>